<evidence type="ECO:0000256" key="15">
    <source>
        <dbReference type="SAM" id="SignalP"/>
    </source>
</evidence>
<reference evidence="19" key="1">
    <citation type="journal article" date="2019" name="Int. J. Syst. Evol. Microbiol.">
        <title>The Global Catalogue of Microorganisms (GCM) 10K type strain sequencing project: providing services to taxonomists for standard genome sequencing and annotation.</title>
        <authorList>
            <consortium name="The Broad Institute Genomics Platform"/>
            <consortium name="The Broad Institute Genome Sequencing Center for Infectious Disease"/>
            <person name="Wu L."/>
            <person name="Ma J."/>
        </authorList>
    </citation>
    <scope>NUCLEOTIDE SEQUENCE [LARGE SCALE GENOMIC DNA]</scope>
    <source>
        <strain evidence="19">JCM 12125</strain>
    </source>
</reference>
<evidence type="ECO:0000256" key="11">
    <source>
        <dbReference type="ARBA" id="ARBA00023136"/>
    </source>
</evidence>
<evidence type="ECO:0000256" key="12">
    <source>
        <dbReference type="ARBA" id="ARBA00023139"/>
    </source>
</evidence>
<gene>
    <name evidence="18" type="ORF">ACFPIE_10540</name>
</gene>
<proteinExistence type="inferred from homology"/>
<keyword evidence="5" id="KW-0762">Sugar transport</keyword>
<keyword evidence="12" id="KW-0564">Palmitate</keyword>
<dbReference type="RefSeq" id="WP_374037082.1">
    <property type="nucleotide sequence ID" value="NZ_CP169082.1"/>
</dbReference>
<keyword evidence="14" id="KW-0449">Lipoprotein</keyword>
<evidence type="ECO:0000259" key="17">
    <source>
        <dbReference type="Pfam" id="PF22461"/>
    </source>
</evidence>
<evidence type="ECO:0000256" key="8">
    <source>
        <dbReference type="ARBA" id="ARBA00023047"/>
    </source>
</evidence>
<sequence>MALTLSRRLLLTGLAVTAAGCGTTQSIRPREREPHRFAPWSDAAPAYRLGVGDRLKVDYLLTPELTQEVSVEPDGFVSLRVVGRLAAQNLTPSELEAAVRDASARRLRQPIVSLSVTEARSARVIVGGAVQRPGVYPLSARASTLEAIMLAGGFSPESRMDQVVVIRQRPGADAMLRTVDLRRFVERGEAETGVALASEDIVFVPRSRIAEADLWVDQYLNRLLPFSRSVSLTNTYEGVR</sequence>
<comment type="similarity">
    <text evidence="2">Belongs to the BexD/CtrA/VexA family.</text>
</comment>
<name>A0ABW0FRN0_9CAUL</name>
<evidence type="ECO:0000256" key="9">
    <source>
        <dbReference type="ARBA" id="ARBA00023065"/>
    </source>
</evidence>
<evidence type="ECO:0000256" key="5">
    <source>
        <dbReference type="ARBA" id="ARBA00022597"/>
    </source>
</evidence>
<protein>
    <submittedName>
        <fullName evidence="18">Polysaccharide biosynthesis/export family protein</fullName>
    </submittedName>
</protein>
<dbReference type="Pfam" id="PF22461">
    <property type="entry name" value="SLBB_2"/>
    <property type="match status" value="1"/>
</dbReference>
<evidence type="ECO:0000256" key="13">
    <source>
        <dbReference type="ARBA" id="ARBA00023237"/>
    </source>
</evidence>
<keyword evidence="3" id="KW-0813">Transport</keyword>
<comment type="subcellular location">
    <subcellularLocation>
        <location evidence="1">Cell outer membrane</location>
        <topology evidence="1">Multi-pass membrane protein</topology>
    </subcellularLocation>
</comment>
<dbReference type="PROSITE" id="PS51257">
    <property type="entry name" value="PROKAR_LIPOPROTEIN"/>
    <property type="match status" value="1"/>
</dbReference>
<evidence type="ECO:0000256" key="6">
    <source>
        <dbReference type="ARBA" id="ARBA00022692"/>
    </source>
</evidence>
<keyword evidence="10" id="KW-0626">Porin</keyword>
<evidence type="ECO:0000313" key="18">
    <source>
        <dbReference type="EMBL" id="MFC5344355.1"/>
    </source>
</evidence>
<keyword evidence="19" id="KW-1185">Reference proteome</keyword>
<dbReference type="Gene3D" id="3.10.560.10">
    <property type="entry name" value="Outer membrane lipoprotein wza domain like"/>
    <property type="match status" value="1"/>
</dbReference>
<dbReference type="PANTHER" id="PTHR33619">
    <property type="entry name" value="POLYSACCHARIDE EXPORT PROTEIN GFCE-RELATED"/>
    <property type="match status" value="1"/>
</dbReference>
<dbReference type="InterPro" id="IPR049712">
    <property type="entry name" value="Poly_export"/>
</dbReference>
<feature type="domain" description="Polysaccharide export protein N-terminal" evidence="16">
    <location>
        <begin position="43"/>
        <end position="117"/>
    </location>
</feature>
<dbReference type="Pfam" id="PF02563">
    <property type="entry name" value="Poly_export"/>
    <property type="match status" value="1"/>
</dbReference>
<keyword evidence="6" id="KW-0812">Transmembrane</keyword>
<feature type="chain" id="PRO_5047343018" evidence="15">
    <location>
        <begin position="19"/>
        <end position="240"/>
    </location>
</feature>
<dbReference type="PROSITE" id="PS51318">
    <property type="entry name" value="TAT"/>
    <property type="match status" value="1"/>
</dbReference>
<evidence type="ECO:0000313" key="19">
    <source>
        <dbReference type="Proteomes" id="UP001596152"/>
    </source>
</evidence>
<dbReference type="EMBL" id="JBHSLF010000020">
    <property type="protein sequence ID" value="MFC5344355.1"/>
    <property type="molecule type" value="Genomic_DNA"/>
</dbReference>
<evidence type="ECO:0000256" key="1">
    <source>
        <dbReference type="ARBA" id="ARBA00004571"/>
    </source>
</evidence>
<feature type="domain" description="SLBB" evidence="17">
    <location>
        <begin position="123"/>
        <end position="204"/>
    </location>
</feature>
<evidence type="ECO:0000256" key="10">
    <source>
        <dbReference type="ARBA" id="ARBA00023114"/>
    </source>
</evidence>
<comment type="caution">
    <text evidence="18">The sequence shown here is derived from an EMBL/GenBank/DDBJ whole genome shotgun (WGS) entry which is preliminary data.</text>
</comment>
<feature type="signal peptide" evidence="15">
    <location>
        <begin position="1"/>
        <end position="18"/>
    </location>
</feature>
<evidence type="ECO:0000256" key="3">
    <source>
        <dbReference type="ARBA" id="ARBA00022448"/>
    </source>
</evidence>
<accession>A0ABW0FRN0</accession>
<evidence type="ECO:0000256" key="14">
    <source>
        <dbReference type="ARBA" id="ARBA00023288"/>
    </source>
</evidence>
<keyword evidence="4" id="KW-1134">Transmembrane beta strand</keyword>
<keyword evidence="13" id="KW-0998">Cell outer membrane</keyword>
<dbReference type="InterPro" id="IPR054765">
    <property type="entry name" value="SLBB_dom"/>
</dbReference>
<evidence type="ECO:0000259" key="16">
    <source>
        <dbReference type="Pfam" id="PF02563"/>
    </source>
</evidence>
<keyword evidence="9" id="KW-0406">Ion transport</keyword>
<evidence type="ECO:0000256" key="2">
    <source>
        <dbReference type="ARBA" id="ARBA00009450"/>
    </source>
</evidence>
<evidence type="ECO:0000256" key="4">
    <source>
        <dbReference type="ARBA" id="ARBA00022452"/>
    </source>
</evidence>
<keyword evidence="8" id="KW-0625">Polysaccharide transport</keyword>
<evidence type="ECO:0000256" key="7">
    <source>
        <dbReference type="ARBA" id="ARBA00022729"/>
    </source>
</evidence>
<organism evidence="18 19">
    <name type="scientific">Brevundimonas staleyi</name>
    <dbReference type="NCBI Taxonomy" id="74326"/>
    <lineage>
        <taxon>Bacteria</taxon>
        <taxon>Pseudomonadati</taxon>
        <taxon>Pseudomonadota</taxon>
        <taxon>Alphaproteobacteria</taxon>
        <taxon>Caulobacterales</taxon>
        <taxon>Caulobacteraceae</taxon>
        <taxon>Brevundimonas</taxon>
    </lineage>
</organism>
<dbReference type="Proteomes" id="UP001596152">
    <property type="component" value="Unassembled WGS sequence"/>
</dbReference>
<keyword evidence="11" id="KW-0472">Membrane</keyword>
<keyword evidence="7 15" id="KW-0732">Signal</keyword>
<dbReference type="InterPro" id="IPR003715">
    <property type="entry name" value="Poly_export_N"/>
</dbReference>
<dbReference type="InterPro" id="IPR006311">
    <property type="entry name" value="TAT_signal"/>
</dbReference>
<dbReference type="PANTHER" id="PTHR33619:SF3">
    <property type="entry name" value="POLYSACCHARIDE EXPORT PROTEIN GFCE-RELATED"/>
    <property type="match status" value="1"/>
</dbReference>
<dbReference type="Gene3D" id="3.30.1950.10">
    <property type="entry name" value="wza like domain"/>
    <property type="match status" value="1"/>
</dbReference>